<evidence type="ECO:0000313" key="2">
    <source>
        <dbReference type="Proteomes" id="UP000637061"/>
    </source>
</evidence>
<dbReference type="EMBL" id="JAEHTE010000002">
    <property type="protein sequence ID" value="MBI6883160.1"/>
    <property type="molecule type" value="Genomic_DNA"/>
</dbReference>
<accession>A0A8I1ECA3</accession>
<proteinExistence type="predicted"/>
<protein>
    <submittedName>
        <fullName evidence="1">Uncharacterized protein</fullName>
    </submittedName>
</protein>
<evidence type="ECO:0000313" key="1">
    <source>
        <dbReference type="EMBL" id="MBI6883160.1"/>
    </source>
</evidence>
<dbReference type="RefSeq" id="WP_198746774.1">
    <property type="nucleotide sequence ID" value="NZ_JAEHTE010000002.1"/>
</dbReference>
<name>A0A8I1ECA3_PSEPU</name>
<dbReference type="Proteomes" id="UP000637061">
    <property type="component" value="Unassembled WGS sequence"/>
</dbReference>
<sequence length="85" mass="9681">MTYKFDVSSMSTEEIEKIQHIRLTPQEETFLVRLASLRSSRELYAFDSDIKARPLKGLVEKGLAIAIEGGWQLTTNGQIRCTSIY</sequence>
<comment type="caution">
    <text evidence="1">The sequence shown here is derived from an EMBL/GenBank/DDBJ whole genome shotgun (WGS) entry which is preliminary data.</text>
</comment>
<gene>
    <name evidence="1" type="ORF">JEU22_04480</name>
</gene>
<reference evidence="1" key="1">
    <citation type="submission" date="2020-12" db="EMBL/GenBank/DDBJ databases">
        <title>Enhanced detection system for hospital associated transmission using whole genome sequencing surveillance.</title>
        <authorList>
            <person name="Harrison L.H."/>
            <person name="Van Tyne D."/>
            <person name="Marsh J.W."/>
            <person name="Griffith M.P."/>
            <person name="Snyder D.J."/>
            <person name="Cooper V.S."/>
            <person name="Mustapha M."/>
        </authorList>
    </citation>
    <scope>NUCLEOTIDE SEQUENCE</scope>
    <source>
        <strain evidence="1">PSB00042</strain>
    </source>
</reference>
<organism evidence="1 2">
    <name type="scientific">Pseudomonas putida</name>
    <name type="common">Arthrobacter siderocapsulatus</name>
    <dbReference type="NCBI Taxonomy" id="303"/>
    <lineage>
        <taxon>Bacteria</taxon>
        <taxon>Pseudomonadati</taxon>
        <taxon>Pseudomonadota</taxon>
        <taxon>Gammaproteobacteria</taxon>
        <taxon>Pseudomonadales</taxon>
        <taxon>Pseudomonadaceae</taxon>
        <taxon>Pseudomonas</taxon>
    </lineage>
</organism>
<dbReference type="AlphaFoldDB" id="A0A8I1ECA3"/>